<dbReference type="PANTHER" id="PTHR18966">
    <property type="entry name" value="IONOTROPIC GLUTAMATE RECEPTOR"/>
    <property type="match status" value="1"/>
</dbReference>
<dbReference type="GO" id="GO:0016020">
    <property type="term" value="C:membrane"/>
    <property type="evidence" value="ECO:0007669"/>
    <property type="project" value="UniProtKB-SubCell"/>
</dbReference>
<dbReference type="SUPFAM" id="SSF53850">
    <property type="entry name" value="Periplasmic binding protein-like II"/>
    <property type="match status" value="1"/>
</dbReference>
<dbReference type="Gene3D" id="1.20.5.110">
    <property type="match status" value="1"/>
</dbReference>
<feature type="transmembrane region" description="Helical" evidence="13">
    <location>
        <begin position="428"/>
        <end position="451"/>
    </location>
</feature>
<protein>
    <submittedName>
        <fullName evidence="15">Receptor ionotropic, NMDA 1</fullName>
    </submittedName>
</protein>
<dbReference type="SUPFAM" id="SSF81324">
    <property type="entry name" value="Voltage-gated potassium channels"/>
    <property type="match status" value="1"/>
</dbReference>
<keyword evidence="7 15" id="KW-0675">Receptor</keyword>
<feature type="transmembrane region" description="Helical" evidence="13">
    <location>
        <begin position="138"/>
        <end position="156"/>
    </location>
</feature>
<dbReference type="AlphaFoldDB" id="A0A9N8DD28"/>
<evidence type="ECO:0000256" key="12">
    <source>
        <dbReference type="SAM" id="MobiDB-lite"/>
    </source>
</evidence>
<evidence type="ECO:0000313" key="16">
    <source>
        <dbReference type="Proteomes" id="UP001153069"/>
    </source>
</evidence>
<feature type="domain" description="Ionotropic glutamate receptor C-terminal" evidence="14">
    <location>
        <begin position="138"/>
        <end position="436"/>
    </location>
</feature>
<feature type="transmembrane region" description="Helical" evidence="13">
    <location>
        <begin position="198"/>
        <end position="223"/>
    </location>
</feature>
<evidence type="ECO:0000313" key="15">
    <source>
        <dbReference type="EMBL" id="CAB9500572.1"/>
    </source>
</evidence>
<evidence type="ECO:0000256" key="6">
    <source>
        <dbReference type="ARBA" id="ARBA00023136"/>
    </source>
</evidence>
<keyword evidence="8" id="KW-0325">Glycoprotein</keyword>
<organism evidence="15 16">
    <name type="scientific">Seminavis robusta</name>
    <dbReference type="NCBI Taxonomy" id="568900"/>
    <lineage>
        <taxon>Eukaryota</taxon>
        <taxon>Sar</taxon>
        <taxon>Stramenopiles</taxon>
        <taxon>Ochrophyta</taxon>
        <taxon>Bacillariophyta</taxon>
        <taxon>Bacillariophyceae</taxon>
        <taxon>Bacillariophycidae</taxon>
        <taxon>Naviculales</taxon>
        <taxon>Naviculaceae</taxon>
        <taxon>Seminavis</taxon>
    </lineage>
</organism>
<keyword evidence="10" id="KW-0407">Ion channel</keyword>
<feature type="compositionally biased region" description="Polar residues" evidence="12">
    <location>
        <begin position="543"/>
        <end position="557"/>
    </location>
</feature>
<dbReference type="EMBL" id="CAICTM010000086">
    <property type="protein sequence ID" value="CAB9500572.1"/>
    <property type="molecule type" value="Genomic_DNA"/>
</dbReference>
<keyword evidence="5" id="KW-0406">Ion transport</keyword>
<feature type="region of interest" description="Disordered" evidence="12">
    <location>
        <begin position="539"/>
        <end position="559"/>
    </location>
</feature>
<evidence type="ECO:0000256" key="5">
    <source>
        <dbReference type="ARBA" id="ARBA00023065"/>
    </source>
</evidence>
<keyword evidence="9" id="KW-1071">Ligand-gated ion channel</keyword>
<reference evidence="15" key="1">
    <citation type="submission" date="2020-06" db="EMBL/GenBank/DDBJ databases">
        <authorList>
            <consortium name="Plant Systems Biology data submission"/>
        </authorList>
    </citation>
    <scope>NUCLEOTIDE SEQUENCE</scope>
    <source>
        <strain evidence="15">D6</strain>
    </source>
</reference>
<evidence type="ECO:0000256" key="3">
    <source>
        <dbReference type="ARBA" id="ARBA00022692"/>
    </source>
</evidence>
<evidence type="ECO:0000256" key="4">
    <source>
        <dbReference type="ARBA" id="ARBA00022989"/>
    </source>
</evidence>
<dbReference type="Proteomes" id="UP001153069">
    <property type="component" value="Unassembled WGS sequence"/>
</dbReference>
<keyword evidence="3 13" id="KW-0812">Transmembrane</keyword>
<evidence type="ECO:0000256" key="8">
    <source>
        <dbReference type="ARBA" id="ARBA00023180"/>
    </source>
</evidence>
<dbReference type="GO" id="GO:0015276">
    <property type="term" value="F:ligand-gated monoatomic ion channel activity"/>
    <property type="evidence" value="ECO:0007669"/>
    <property type="project" value="InterPro"/>
</dbReference>
<accession>A0A9N8DD28</accession>
<evidence type="ECO:0000256" key="2">
    <source>
        <dbReference type="ARBA" id="ARBA00022448"/>
    </source>
</evidence>
<evidence type="ECO:0000256" key="11">
    <source>
        <dbReference type="SAM" id="Coils"/>
    </source>
</evidence>
<gene>
    <name evidence="15" type="ORF">SEMRO_87_G045920.1</name>
</gene>
<dbReference type="InterPro" id="IPR015683">
    <property type="entry name" value="Ionotropic_Glu_rcpt"/>
</dbReference>
<proteinExistence type="predicted"/>
<evidence type="ECO:0000256" key="1">
    <source>
        <dbReference type="ARBA" id="ARBA00004141"/>
    </source>
</evidence>
<comment type="subcellular location">
    <subcellularLocation>
        <location evidence="1">Membrane</location>
        <topology evidence="1">Multi-pass membrane protein</topology>
    </subcellularLocation>
</comment>
<evidence type="ECO:0000256" key="10">
    <source>
        <dbReference type="ARBA" id="ARBA00023303"/>
    </source>
</evidence>
<keyword evidence="4 13" id="KW-1133">Transmembrane helix</keyword>
<keyword evidence="6 13" id="KW-0472">Membrane</keyword>
<dbReference type="Gene3D" id="1.10.287.70">
    <property type="match status" value="1"/>
</dbReference>
<keyword evidence="2" id="KW-0813">Transport</keyword>
<dbReference type="OrthoDB" id="5984008at2759"/>
<comment type="caution">
    <text evidence="15">The sequence shown here is derived from an EMBL/GenBank/DDBJ whole genome shotgun (WGS) entry which is preliminary data.</text>
</comment>
<dbReference type="InterPro" id="IPR001320">
    <property type="entry name" value="Iontro_rcpt_C"/>
</dbReference>
<evidence type="ECO:0000256" key="9">
    <source>
        <dbReference type="ARBA" id="ARBA00023286"/>
    </source>
</evidence>
<evidence type="ECO:0000256" key="7">
    <source>
        <dbReference type="ARBA" id="ARBA00023170"/>
    </source>
</evidence>
<keyword evidence="16" id="KW-1185">Reference proteome</keyword>
<evidence type="ECO:0000259" key="14">
    <source>
        <dbReference type="Pfam" id="PF00060"/>
    </source>
</evidence>
<name>A0A9N8DD28_9STRA</name>
<feature type="coiled-coil region" evidence="11">
    <location>
        <begin position="583"/>
        <end position="617"/>
    </location>
</feature>
<evidence type="ECO:0000256" key="13">
    <source>
        <dbReference type="SAM" id="Phobius"/>
    </source>
</evidence>
<keyword evidence="11" id="KW-0175">Coiled coil</keyword>
<dbReference type="Pfam" id="PF00060">
    <property type="entry name" value="Lig_chan"/>
    <property type="match status" value="1"/>
</dbReference>
<sequence length="709" mass="80206">MELRNALAGVSLNAIFLEDQESFVKYDPTTGIDPNEPGLVIEIMDALAERANFSWRSSFAIQKEPTAYNTSYSEVLLWDVEHFDIVVSWFDKSLVRLERGIAFPQPWYDGSLILIAQNYPAVTEIDLFNWSRPFEPGVWALIILTIFLAAIVYQLIEYLNDEREDRGMFQWFSDNLYLSSLNFTQNFEYAPSSVAGRIFGVTMCIWALVITATYTANLASLFVGDQSSRAVASSLKDAKRLQIPVCVWGGTNHEEILRKKLVTTDLVMSQASEADGLRALKRGECGLAAVARDSWLTFETQSSINPDCDLEWVGREVKNIGSGFAVKADAGYLCTSLIRDVLNLHLLEYISDGDLEKAWERHRARFRDNECGDDEDDTYQIRRHLLEKQPQSAPLGHRILKTSARSAGSMVESSGDDSSQALSVDHMIGTFALLWLSMVFSVMISVVHVYYNKWEQRQLEKDGKFRERLRFRMHGPIVGSPPRTNTTLIADISTREDGSLEVKSKRSTFVARNVAGRDRRPIDSLDDIKSHIREWVNSDPDFSANSGDTSSRWQPQPNMLRGPSCLTAVTELDGHSEWLKKKSSEFQEEKEAYTRKIDGVEERMKGVEERMGGVEARMGVVENRIETILTLLQDQQAHQRQQSQHVEEMRRFMMAKQQGGGEGSERVVEEVPQERCDSHDDIAVPYHSSWVHWDGTGTIGAGAPSFKKP</sequence>